<proteinExistence type="predicted"/>
<sequence>MLCRLCHSDCGSPLLDFPSPSIVSTTAILDAPTTAYVCPSCGHIQKPDFAEVDAFYDQSYRISLDSGDHDQLYAVVNGQPVYRTQFQAELATRLLDIGSRMAVLDYGCGKAATLERIRQNIPGITPAVFDISSSYKAHWDRWIAPGDQAMYRVPPEWSGRFDRVMAHFVLEHATDPRDVFSEIGRVLAPGGKAFVTVPDVFGNPGDLLVIDHVNHFTPASLSRAATESGLALESLSDGDYRGAYVAIFVKGEAKACPTGTGNIQAIAEDWRASRARIIAHADAHAGADVEIYGAGFYGAFIAMLVKDRQRVLHFLDRNPFLQGTTLFGIPVRNPDDVLGRPAHDAPRTLYAGLNPAVAATVMDGWCTQSGRDPLSIIYI</sequence>
<accession>A0ABV2J5E7</accession>
<dbReference type="EMBL" id="JBEPMB010000010">
    <property type="protein sequence ID" value="MET3615970.1"/>
    <property type="molecule type" value="Genomic_DNA"/>
</dbReference>
<evidence type="ECO:0000313" key="1">
    <source>
        <dbReference type="EMBL" id="MET3615970.1"/>
    </source>
</evidence>
<dbReference type="SUPFAM" id="SSF53335">
    <property type="entry name" value="S-adenosyl-L-methionine-dependent methyltransferases"/>
    <property type="match status" value="1"/>
</dbReference>
<dbReference type="Pfam" id="PF13489">
    <property type="entry name" value="Methyltransf_23"/>
    <property type="match status" value="1"/>
</dbReference>
<dbReference type="GO" id="GO:0032259">
    <property type="term" value="P:methylation"/>
    <property type="evidence" value="ECO:0007669"/>
    <property type="project" value="UniProtKB-KW"/>
</dbReference>
<dbReference type="CDD" id="cd02440">
    <property type="entry name" value="AdoMet_MTases"/>
    <property type="match status" value="1"/>
</dbReference>
<dbReference type="Gene3D" id="3.40.50.150">
    <property type="entry name" value="Vaccinia Virus protein VP39"/>
    <property type="match status" value="1"/>
</dbReference>
<evidence type="ECO:0000313" key="2">
    <source>
        <dbReference type="Proteomes" id="UP001549047"/>
    </source>
</evidence>
<keyword evidence="1" id="KW-0808">Transferase</keyword>
<gene>
    <name evidence="1" type="ORF">ABID16_004317</name>
</gene>
<keyword evidence="2" id="KW-1185">Reference proteome</keyword>
<dbReference type="Proteomes" id="UP001549047">
    <property type="component" value="Unassembled WGS sequence"/>
</dbReference>
<name>A0ABV2J5E7_9HYPH</name>
<comment type="caution">
    <text evidence="1">The sequence shown here is derived from an EMBL/GenBank/DDBJ whole genome shotgun (WGS) entry which is preliminary data.</text>
</comment>
<dbReference type="GO" id="GO:0008168">
    <property type="term" value="F:methyltransferase activity"/>
    <property type="evidence" value="ECO:0007669"/>
    <property type="project" value="UniProtKB-KW"/>
</dbReference>
<keyword evidence="1" id="KW-0489">Methyltransferase</keyword>
<dbReference type="RefSeq" id="WP_354558427.1">
    <property type="nucleotide sequence ID" value="NZ_JBEPMB010000010.1"/>
</dbReference>
<reference evidence="1 2" key="1">
    <citation type="submission" date="2024-06" db="EMBL/GenBank/DDBJ databases">
        <title>Genomic Encyclopedia of Type Strains, Phase IV (KMG-IV): sequencing the most valuable type-strain genomes for metagenomic binning, comparative biology and taxonomic classification.</title>
        <authorList>
            <person name="Goeker M."/>
        </authorList>
    </citation>
    <scope>NUCLEOTIDE SEQUENCE [LARGE SCALE GENOMIC DNA]</scope>
    <source>
        <strain evidence="1 2">DSM 29780</strain>
    </source>
</reference>
<dbReference type="InterPro" id="IPR029063">
    <property type="entry name" value="SAM-dependent_MTases_sf"/>
</dbReference>
<protein>
    <submittedName>
        <fullName evidence="1">SAM-dependent methyltransferase</fullName>
    </submittedName>
</protein>
<organism evidence="1 2">
    <name type="scientific">Rhizobium aquaticum</name>
    <dbReference type="NCBI Taxonomy" id="1549636"/>
    <lineage>
        <taxon>Bacteria</taxon>
        <taxon>Pseudomonadati</taxon>
        <taxon>Pseudomonadota</taxon>
        <taxon>Alphaproteobacteria</taxon>
        <taxon>Hyphomicrobiales</taxon>
        <taxon>Rhizobiaceae</taxon>
        <taxon>Rhizobium/Agrobacterium group</taxon>
        <taxon>Rhizobium</taxon>
    </lineage>
</organism>